<feature type="coiled-coil region" evidence="1">
    <location>
        <begin position="148"/>
        <end position="196"/>
    </location>
</feature>
<dbReference type="GO" id="GO:0005886">
    <property type="term" value="C:plasma membrane"/>
    <property type="evidence" value="ECO:0007669"/>
    <property type="project" value="TreeGrafter"/>
</dbReference>
<gene>
    <name evidence="3" type="ORF">SLEP1_g1053</name>
</gene>
<evidence type="ECO:0000256" key="1">
    <source>
        <dbReference type="SAM" id="Coils"/>
    </source>
</evidence>
<dbReference type="EMBL" id="BPVZ01000001">
    <property type="protein sequence ID" value="GKU86541.1"/>
    <property type="molecule type" value="Genomic_DNA"/>
</dbReference>
<accession>A0AAV5HM16</accession>
<name>A0AAV5HM16_9ROSI</name>
<comment type="caution">
    <text evidence="3">The sequence shown here is derived from an EMBL/GenBank/DDBJ whole genome shotgun (WGS) entry which is preliminary data.</text>
</comment>
<sequence>MSAKREDGHFLSNDLKMQKPTSEISEESNGVMTKDIMLDQVSDCSSNGLSKRHNWEIDDQMLELWETANCNGSIDLKVGKARKGVTMPTDHRNIELVKQRKGKNLPTESRVKELGVDKLEIPKRYAEPDQEGSRRKILERLDSDAQKLTNLQITVQDLKRTVAITEKAKKGKGLELDTVKGQLEEAEEDIMKLFDINRKLVSHVEDGSLSLDGKSTIESDGNRSLRRRTISEQARRVSEKIGRLQLEVQKLQFLLLKLDDEKESRGRTRITDRKTRVLLRDYLYGGRRTIQKKKKTPFCSCVQPPTRGD</sequence>
<keyword evidence="1" id="KW-0175">Coiled coil</keyword>
<evidence type="ECO:0000313" key="3">
    <source>
        <dbReference type="EMBL" id="GKU86541.1"/>
    </source>
</evidence>
<dbReference type="InterPro" id="IPR051861">
    <property type="entry name" value="NET_actin-binding_domain"/>
</dbReference>
<dbReference type="PANTHER" id="PTHR32258:SF32">
    <property type="entry name" value="PROTEIN NETWORKED 1D"/>
    <property type="match status" value="1"/>
</dbReference>
<dbReference type="AlphaFoldDB" id="A0AAV5HM16"/>
<dbReference type="PANTHER" id="PTHR32258">
    <property type="entry name" value="PROTEIN NETWORKED 4A"/>
    <property type="match status" value="1"/>
</dbReference>
<organism evidence="3 4">
    <name type="scientific">Rubroshorea leprosula</name>
    <dbReference type="NCBI Taxonomy" id="152421"/>
    <lineage>
        <taxon>Eukaryota</taxon>
        <taxon>Viridiplantae</taxon>
        <taxon>Streptophyta</taxon>
        <taxon>Embryophyta</taxon>
        <taxon>Tracheophyta</taxon>
        <taxon>Spermatophyta</taxon>
        <taxon>Magnoliopsida</taxon>
        <taxon>eudicotyledons</taxon>
        <taxon>Gunneridae</taxon>
        <taxon>Pentapetalae</taxon>
        <taxon>rosids</taxon>
        <taxon>malvids</taxon>
        <taxon>Malvales</taxon>
        <taxon>Dipterocarpaceae</taxon>
        <taxon>Rubroshorea</taxon>
    </lineage>
</organism>
<feature type="compositionally biased region" description="Polar residues" evidence="2">
    <location>
        <begin position="19"/>
        <end position="28"/>
    </location>
</feature>
<dbReference type="GO" id="GO:0051015">
    <property type="term" value="F:actin filament binding"/>
    <property type="evidence" value="ECO:0007669"/>
    <property type="project" value="TreeGrafter"/>
</dbReference>
<evidence type="ECO:0000313" key="4">
    <source>
        <dbReference type="Proteomes" id="UP001054252"/>
    </source>
</evidence>
<proteinExistence type="predicted"/>
<feature type="region of interest" description="Disordered" evidence="2">
    <location>
        <begin position="1"/>
        <end position="28"/>
    </location>
</feature>
<keyword evidence="4" id="KW-1185">Reference proteome</keyword>
<protein>
    <submittedName>
        <fullName evidence="3">Uncharacterized protein</fullName>
    </submittedName>
</protein>
<reference evidence="3 4" key="1">
    <citation type="journal article" date="2021" name="Commun. Biol.">
        <title>The genome of Shorea leprosula (Dipterocarpaceae) highlights the ecological relevance of drought in aseasonal tropical rainforests.</title>
        <authorList>
            <person name="Ng K.K.S."/>
            <person name="Kobayashi M.J."/>
            <person name="Fawcett J.A."/>
            <person name="Hatakeyama M."/>
            <person name="Paape T."/>
            <person name="Ng C.H."/>
            <person name="Ang C.C."/>
            <person name="Tnah L.H."/>
            <person name="Lee C.T."/>
            <person name="Nishiyama T."/>
            <person name="Sese J."/>
            <person name="O'Brien M.J."/>
            <person name="Copetti D."/>
            <person name="Mohd Noor M.I."/>
            <person name="Ong R.C."/>
            <person name="Putra M."/>
            <person name="Sireger I.Z."/>
            <person name="Indrioko S."/>
            <person name="Kosugi Y."/>
            <person name="Izuno A."/>
            <person name="Isagi Y."/>
            <person name="Lee S.L."/>
            <person name="Shimizu K.K."/>
        </authorList>
    </citation>
    <scope>NUCLEOTIDE SEQUENCE [LARGE SCALE GENOMIC DNA]</scope>
    <source>
        <strain evidence="3">214</strain>
    </source>
</reference>
<evidence type="ECO:0000256" key="2">
    <source>
        <dbReference type="SAM" id="MobiDB-lite"/>
    </source>
</evidence>
<dbReference type="Proteomes" id="UP001054252">
    <property type="component" value="Unassembled WGS sequence"/>
</dbReference>